<keyword evidence="2" id="KW-1185">Reference proteome</keyword>
<dbReference type="AlphaFoldDB" id="A0A4Y2RIK4"/>
<dbReference type="Proteomes" id="UP000499080">
    <property type="component" value="Unassembled WGS sequence"/>
</dbReference>
<dbReference type="Pfam" id="PF05380">
    <property type="entry name" value="Peptidase_A17"/>
    <property type="match status" value="1"/>
</dbReference>
<dbReference type="EMBL" id="BGPR01017234">
    <property type="protein sequence ID" value="GBN75543.1"/>
    <property type="molecule type" value="Genomic_DNA"/>
</dbReference>
<evidence type="ECO:0000313" key="2">
    <source>
        <dbReference type="Proteomes" id="UP000499080"/>
    </source>
</evidence>
<accession>A0A4Y2RIK4</accession>
<reference evidence="1 2" key="1">
    <citation type="journal article" date="2019" name="Sci. Rep.">
        <title>Orb-weaving spider Araneus ventricosus genome elucidates the spidroin gene catalogue.</title>
        <authorList>
            <person name="Kono N."/>
            <person name="Nakamura H."/>
            <person name="Ohtoshi R."/>
            <person name="Moran D.A.P."/>
            <person name="Shinohara A."/>
            <person name="Yoshida Y."/>
            <person name="Fujiwara M."/>
            <person name="Mori M."/>
            <person name="Tomita M."/>
            <person name="Arakawa K."/>
        </authorList>
    </citation>
    <scope>NUCLEOTIDE SEQUENCE [LARGE SCALE GENOMIC DNA]</scope>
</reference>
<evidence type="ECO:0000313" key="1">
    <source>
        <dbReference type="EMBL" id="GBN75543.1"/>
    </source>
</evidence>
<gene>
    <name evidence="1" type="ORF">AVEN_185225_1</name>
</gene>
<protein>
    <submittedName>
        <fullName evidence="1">Uncharacterized protein</fullName>
    </submittedName>
</protein>
<name>A0A4Y2RIK4_ARAVE</name>
<comment type="caution">
    <text evidence="1">The sequence shown here is derived from an EMBL/GenBank/DDBJ whole genome shotgun (WGS) entry which is preliminary data.</text>
</comment>
<organism evidence="1 2">
    <name type="scientific">Araneus ventricosus</name>
    <name type="common">Orbweaver spider</name>
    <name type="synonym">Epeira ventricosa</name>
    <dbReference type="NCBI Taxonomy" id="182803"/>
    <lineage>
        <taxon>Eukaryota</taxon>
        <taxon>Metazoa</taxon>
        <taxon>Ecdysozoa</taxon>
        <taxon>Arthropoda</taxon>
        <taxon>Chelicerata</taxon>
        <taxon>Arachnida</taxon>
        <taxon>Araneae</taxon>
        <taxon>Araneomorphae</taxon>
        <taxon>Entelegynae</taxon>
        <taxon>Araneoidea</taxon>
        <taxon>Araneidae</taxon>
        <taxon>Araneus</taxon>
    </lineage>
</organism>
<dbReference type="InterPro" id="IPR008042">
    <property type="entry name" value="Retrotrans_Pao"/>
</dbReference>
<proteinExistence type="predicted"/>
<sequence length="147" mass="16784">MKLEFQKWFEESGFFKNWSVSRCFYSTSSGQHGINVHTFCDAYQVPYTAAVLVRFKCVDVVQVNLLAAKSRVASVKTTTILRLQLLAVTGGERLCRSVLRALQWEQVVEGLIMTVYKKNSNAGLQMLLNILREHYWIFNARKTVGSV</sequence>